<accession>A0A0R1GR54</accession>
<dbReference type="InterPro" id="IPR050611">
    <property type="entry name" value="ABCF"/>
</dbReference>
<sequence>MTQITLKNITKTIAGETLFSVAQLTAHTGERIGIVGANGTGKTTLARIIAGSDTDFDGQRTVTDDVTLVPQIAPTRGRSGGQSMLDRVRVALAQRPAILILDEPSANLDDEHQRWLAQQLLHFNGLLLLISHDRDLLTTVATQIWSLTERTYTQYSGGFAEFTALREQQRHNALDRYQNEQRERKELQQAVQARHEKAARIRKGSRSMSAAERSNSKKIREQNAGKMERGARALRERADRQTTAVKPHESAPLKIVATDLPPVTGKYLITVADLHLKRGKHDLLHHVKLRIRPGERVALAGPNGSGKSTLITAILDQTPGTRLAPSARVGYFHQDMTQLPTDQTVWHVLRRATALDENRTRQVMGAFGLTANFYDRLIGDLSGGEQVKLQLLTILVSASNLLILDEPTNYLDLPALQALEDFLVGYPGTVLFVAHDQTFREKVATRVLELTDQKLIDPKQTAQGTPVTDLPRLQFEYDQLMMAPELDTQRLKEIRAQIAALKS</sequence>
<evidence type="ECO:0000256" key="3">
    <source>
        <dbReference type="ARBA" id="ARBA00022840"/>
    </source>
</evidence>
<dbReference type="PROSITE" id="PS00211">
    <property type="entry name" value="ABC_TRANSPORTER_1"/>
    <property type="match status" value="1"/>
</dbReference>
<protein>
    <submittedName>
        <fullName evidence="7">ABC transporter ATPase</fullName>
    </submittedName>
</protein>
<evidence type="ECO:0000256" key="2">
    <source>
        <dbReference type="ARBA" id="ARBA00022741"/>
    </source>
</evidence>
<dbReference type="PANTHER" id="PTHR19211">
    <property type="entry name" value="ATP-BINDING TRANSPORT PROTEIN-RELATED"/>
    <property type="match status" value="1"/>
</dbReference>
<dbReference type="RefSeq" id="WP_020089583.1">
    <property type="nucleotide sequence ID" value="NZ_AZCZ01000021.1"/>
</dbReference>
<organism evidence="7 8">
    <name type="scientific">Levilactobacillus parabrevis ATCC 53295</name>
    <dbReference type="NCBI Taxonomy" id="1267003"/>
    <lineage>
        <taxon>Bacteria</taxon>
        <taxon>Bacillati</taxon>
        <taxon>Bacillota</taxon>
        <taxon>Bacilli</taxon>
        <taxon>Lactobacillales</taxon>
        <taxon>Lactobacillaceae</taxon>
        <taxon>Levilactobacillus</taxon>
    </lineage>
</organism>
<dbReference type="InterPro" id="IPR027417">
    <property type="entry name" value="P-loop_NTPase"/>
</dbReference>
<keyword evidence="8" id="KW-1185">Reference proteome</keyword>
<gene>
    <name evidence="7" type="ORF">FD07_GL000827</name>
</gene>
<dbReference type="EMBL" id="AZCZ01000021">
    <property type="protein sequence ID" value="KRK36446.1"/>
    <property type="molecule type" value="Genomic_DNA"/>
</dbReference>
<evidence type="ECO:0000256" key="1">
    <source>
        <dbReference type="ARBA" id="ARBA00022737"/>
    </source>
</evidence>
<dbReference type="CDD" id="cd03221">
    <property type="entry name" value="ABCF_EF-3"/>
    <property type="match status" value="2"/>
</dbReference>
<dbReference type="GO" id="GO:0005524">
    <property type="term" value="F:ATP binding"/>
    <property type="evidence" value="ECO:0007669"/>
    <property type="project" value="UniProtKB-KW"/>
</dbReference>
<evidence type="ECO:0000256" key="4">
    <source>
        <dbReference type="SAM" id="Coils"/>
    </source>
</evidence>
<feature type="region of interest" description="Disordered" evidence="5">
    <location>
        <begin position="200"/>
        <end position="249"/>
    </location>
</feature>
<dbReference type="eggNOG" id="COG0488">
    <property type="taxonomic scope" value="Bacteria"/>
</dbReference>
<dbReference type="GO" id="GO:0016887">
    <property type="term" value="F:ATP hydrolysis activity"/>
    <property type="evidence" value="ECO:0007669"/>
    <property type="project" value="InterPro"/>
</dbReference>
<reference evidence="7 8" key="1">
    <citation type="journal article" date="2015" name="Genome Announc.">
        <title>Expanding the biotechnology potential of lactobacilli through comparative genomics of 213 strains and associated genera.</title>
        <authorList>
            <person name="Sun Z."/>
            <person name="Harris H.M."/>
            <person name="McCann A."/>
            <person name="Guo C."/>
            <person name="Argimon S."/>
            <person name="Zhang W."/>
            <person name="Yang X."/>
            <person name="Jeffery I.B."/>
            <person name="Cooney J.C."/>
            <person name="Kagawa T.F."/>
            <person name="Liu W."/>
            <person name="Song Y."/>
            <person name="Salvetti E."/>
            <person name="Wrobel A."/>
            <person name="Rasinkangas P."/>
            <person name="Parkhill J."/>
            <person name="Rea M.C."/>
            <person name="O'Sullivan O."/>
            <person name="Ritari J."/>
            <person name="Douillard F.P."/>
            <person name="Paul Ross R."/>
            <person name="Yang R."/>
            <person name="Briner A.E."/>
            <person name="Felis G.E."/>
            <person name="de Vos W.M."/>
            <person name="Barrangou R."/>
            <person name="Klaenhammer T.R."/>
            <person name="Caufield P.W."/>
            <person name="Cui Y."/>
            <person name="Zhang H."/>
            <person name="O'Toole P.W."/>
        </authorList>
    </citation>
    <scope>NUCLEOTIDE SEQUENCE [LARGE SCALE GENOMIC DNA]</scope>
    <source>
        <strain evidence="7 8">ATCC 53295</strain>
    </source>
</reference>
<feature type="domain" description="ABC transporter" evidence="6">
    <location>
        <begin position="4"/>
        <end position="181"/>
    </location>
</feature>
<name>A0A0R1GR54_9LACO</name>
<dbReference type="InterPro" id="IPR003439">
    <property type="entry name" value="ABC_transporter-like_ATP-bd"/>
</dbReference>
<dbReference type="PROSITE" id="PS50893">
    <property type="entry name" value="ABC_TRANSPORTER_2"/>
    <property type="match status" value="2"/>
</dbReference>
<keyword evidence="2" id="KW-0547">Nucleotide-binding</keyword>
<keyword evidence="3" id="KW-0067">ATP-binding</keyword>
<dbReference type="Pfam" id="PF00005">
    <property type="entry name" value="ABC_tran"/>
    <property type="match status" value="2"/>
</dbReference>
<dbReference type="STRING" id="357278.IV61_GL000896"/>
<comment type="caution">
    <text evidence="7">The sequence shown here is derived from an EMBL/GenBank/DDBJ whole genome shotgun (WGS) entry which is preliminary data.</text>
</comment>
<dbReference type="SUPFAM" id="SSF52540">
    <property type="entry name" value="P-loop containing nucleoside triphosphate hydrolases"/>
    <property type="match status" value="2"/>
</dbReference>
<dbReference type="SMART" id="SM00382">
    <property type="entry name" value="AAA"/>
    <property type="match status" value="2"/>
</dbReference>
<dbReference type="OrthoDB" id="9760950at2"/>
<keyword evidence="4" id="KW-0175">Coiled coil</keyword>
<evidence type="ECO:0000313" key="7">
    <source>
        <dbReference type="EMBL" id="KRK36446.1"/>
    </source>
</evidence>
<dbReference type="Proteomes" id="UP000051176">
    <property type="component" value="Unassembled WGS sequence"/>
</dbReference>
<keyword evidence="1" id="KW-0677">Repeat</keyword>
<feature type="compositionally biased region" description="Basic and acidic residues" evidence="5">
    <location>
        <begin position="214"/>
        <end position="249"/>
    </location>
</feature>
<proteinExistence type="predicted"/>
<feature type="coiled-coil region" evidence="4">
    <location>
        <begin position="170"/>
        <end position="197"/>
    </location>
</feature>
<evidence type="ECO:0000259" key="6">
    <source>
        <dbReference type="PROSITE" id="PS50893"/>
    </source>
</evidence>
<dbReference type="InterPro" id="IPR003593">
    <property type="entry name" value="AAA+_ATPase"/>
</dbReference>
<dbReference type="InterPro" id="IPR017871">
    <property type="entry name" value="ABC_transporter-like_CS"/>
</dbReference>
<dbReference type="PANTHER" id="PTHR19211:SF100">
    <property type="entry name" value="RIBOSOME PROTECTION PROTEIN VMLR"/>
    <property type="match status" value="1"/>
</dbReference>
<dbReference type="AlphaFoldDB" id="A0A0R1GR54"/>
<dbReference type="PATRIC" id="fig|1267003.4.peg.878"/>
<evidence type="ECO:0000256" key="5">
    <source>
        <dbReference type="SAM" id="MobiDB-lite"/>
    </source>
</evidence>
<feature type="domain" description="ABC transporter" evidence="6">
    <location>
        <begin position="269"/>
        <end position="477"/>
    </location>
</feature>
<dbReference type="Gene3D" id="3.40.50.300">
    <property type="entry name" value="P-loop containing nucleotide triphosphate hydrolases"/>
    <property type="match status" value="3"/>
</dbReference>
<evidence type="ECO:0000313" key="8">
    <source>
        <dbReference type="Proteomes" id="UP000051176"/>
    </source>
</evidence>